<comment type="similarity">
    <text evidence="2 7 8">Belongs to the dihydrofolate reductase family.</text>
</comment>
<dbReference type="Proteomes" id="UP000809081">
    <property type="component" value="Unassembled WGS sequence"/>
</dbReference>
<sequence>MIQETKKKKIVAIWAEDEAGLIGVDGGMPWHLPKELKHFKETTTGHAILMGRVTFDGMNRRLLPNRQTLILTRDEQYDVDGTSAFTSPSDVLTWFEQQDKNLYIVGGAGVYNSFAPYFDEIIKTVVHGTFQGDTYAPDAVDWSSYHLASESFYEKDEKNPYDFTVYTYLKK</sequence>
<reference evidence="10 11" key="1">
    <citation type="submission" date="2021-01" db="EMBL/GenBank/DDBJ databases">
        <title>Genomic Encyclopedia of Type Strains, Phase IV (KMG-IV): sequencing the most valuable type-strain genomes for metagenomic binning, comparative biology and taxonomic classification.</title>
        <authorList>
            <person name="Goeker M."/>
        </authorList>
    </citation>
    <scope>NUCLEOTIDE SEQUENCE [LARGE SCALE GENOMIC DNA]</scope>
    <source>
        <strain evidence="10 11">DSM 27513</strain>
    </source>
</reference>
<keyword evidence="4 7" id="KW-0554">One-carbon metabolism</keyword>
<protein>
    <recommendedName>
        <fullName evidence="3 7">Dihydrofolate reductase</fullName>
        <ecNumber evidence="3 7">1.5.1.3</ecNumber>
    </recommendedName>
</protein>
<dbReference type="InterPro" id="IPR001796">
    <property type="entry name" value="DHFR_dom"/>
</dbReference>
<evidence type="ECO:0000256" key="2">
    <source>
        <dbReference type="ARBA" id="ARBA00009539"/>
    </source>
</evidence>
<dbReference type="GO" id="GO:0004146">
    <property type="term" value="F:dihydrofolate reductase activity"/>
    <property type="evidence" value="ECO:0007669"/>
    <property type="project" value="UniProtKB-EC"/>
</dbReference>
<keyword evidence="11" id="KW-1185">Reference proteome</keyword>
<evidence type="ECO:0000256" key="5">
    <source>
        <dbReference type="ARBA" id="ARBA00022857"/>
    </source>
</evidence>
<feature type="domain" description="DHFR" evidence="9">
    <location>
        <begin position="9"/>
        <end position="170"/>
    </location>
</feature>
<dbReference type="SUPFAM" id="SSF53597">
    <property type="entry name" value="Dihydrofolate reductase-like"/>
    <property type="match status" value="1"/>
</dbReference>
<evidence type="ECO:0000256" key="6">
    <source>
        <dbReference type="ARBA" id="ARBA00023002"/>
    </source>
</evidence>
<comment type="function">
    <text evidence="7">Key enzyme in folate metabolism. Catalyzes an essential reaction for de novo glycine and purine synthesis, and for DNA precursor synthesis.</text>
</comment>
<comment type="pathway">
    <text evidence="1 7">Cofactor biosynthesis; tetrahydrofolate biosynthesis; 5,6,7,8-tetrahydrofolate from 7,8-dihydrofolate: step 1/1.</text>
</comment>
<organism evidence="10 11">
    <name type="scientific">Streptococcus saliviloxodontae</name>
    <dbReference type="NCBI Taxonomy" id="1349416"/>
    <lineage>
        <taxon>Bacteria</taxon>
        <taxon>Bacillati</taxon>
        <taxon>Bacillota</taxon>
        <taxon>Bacilli</taxon>
        <taxon>Lactobacillales</taxon>
        <taxon>Streptococcaceae</taxon>
        <taxon>Streptococcus</taxon>
    </lineage>
</organism>
<gene>
    <name evidence="10" type="ORF">JOC31_001171</name>
</gene>
<dbReference type="CDD" id="cd00209">
    <property type="entry name" value="DHFR"/>
    <property type="match status" value="1"/>
</dbReference>
<evidence type="ECO:0000256" key="4">
    <source>
        <dbReference type="ARBA" id="ARBA00022563"/>
    </source>
</evidence>
<evidence type="ECO:0000256" key="1">
    <source>
        <dbReference type="ARBA" id="ARBA00004903"/>
    </source>
</evidence>
<dbReference type="PROSITE" id="PS00075">
    <property type="entry name" value="DHFR_1"/>
    <property type="match status" value="1"/>
</dbReference>
<dbReference type="InterPro" id="IPR012259">
    <property type="entry name" value="DHFR"/>
</dbReference>
<dbReference type="PROSITE" id="PS51330">
    <property type="entry name" value="DHFR_2"/>
    <property type="match status" value="1"/>
</dbReference>
<dbReference type="EMBL" id="JAFBEI010000021">
    <property type="protein sequence ID" value="MBM7636350.1"/>
    <property type="molecule type" value="Genomic_DNA"/>
</dbReference>
<keyword evidence="5 7" id="KW-0521">NADP</keyword>
<comment type="caution">
    <text evidence="10">The sequence shown here is derived from an EMBL/GenBank/DDBJ whole genome shotgun (WGS) entry which is preliminary data.</text>
</comment>
<name>A0ABS2PLN5_9STRE</name>
<evidence type="ECO:0000313" key="10">
    <source>
        <dbReference type="EMBL" id="MBM7636350.1"/>
    </source>
</evidence>
<dbReference type="InterPro" id="IPR024072">
    <property type="entry name" value="DHFR-like_dom_sf"/>
</dbReference>
<evidence type="ECO:0000256" key="8">
    <source>
        <dbReference type="RuleBase" id="RU004474"/>
    </source>
</evidence>
<dbReference type="RefSeq" id="WP_205017229.1">
    <property type="nucleotide sequence ID" value="NZ_JAFBEI010000021.1"/>
</dbReference>
<evidence type="ECO:0000256" key="3">
    <source>
        <dbReference type="ARBA" id="ARBA00012856"/>
    </source>
</evidence>
<dbReference type="InterPro" id="IPR017925">
    <property type="entry name" value="DHFR_CS"/>
</dbReference>
<keyword evidence="6 7" id="KW-0560">Oxidoreductase</keyword>
<dbReference type="PIRSF" id="PIRSF000194">
    <property type="entry name" value="DHFR"/>
    <property type="match status" value="1"/>
</dbReference>
<comment type="catalytic activity">
    <reaction evidence="7">
        <text>(6S)-5,6,7,8-tetrahydrofolate + NADP(+) = 7,8-dihydrofolate + NADPH + H(+)</text>
        <dbReference type="Rhea" id="RHEA:15009"/>
        <dbReference type="ChEBI" id="CHEBI:15378"/>
        <dbReference type="ChEBI" id="CHEBI:57451"/>
        <dbReference type="ChEBI" id="CHEBI:57453"/>
        <dbReference type="ChEBI" id="CHEBI:57783"/>
        <dbReference type="ChEBI" id="CHEBI:58349"/>
        <dbReference type="EC" id="1.5.1.3"/>
    </reaction>
</comment>
<dbReference type="PANTHER" id="PTHR48069">
    <property type="entry name" value="DIHYDROFOLATE REDUCTASE"/>
    <property type="match status" value="1"/>
</dbReference>
<evidence type="ECO:0000259" key="9">
    <source>
        <dbReference type="PROSITE" id="PS51330"/>
    </source>
</evidence>
<dbReference type="EC" id="1.5.1.3" evidence="3 7"/>
<dbReference type="PRINTS" id="PR00070">
    <property type="entry name" value="DHFR"/>
</dbReference>
<dbReference type="PANTHER" id="PTHR48069:SF3">
    <property type="entry name" value="DIHYDROFOLATE REDUCTASE"/>
    <property type="match status" value="1"/>
</dbReference>
<dbReference type="Gene3D" id="3.40.430.10">
    <property type="entry name" value="Dihydrofolate Reductase, subunit A"/>
    <property type="match status" value="1"/>
</dbReference>
<evidence type="ECO:0000256" key="7">
    <source>
        <dbReference type="PIRNR" id="PIRNR000194"/>
    </source>
</evidence>
<accession>A0ABS2PLN5</accession>
<dbReference type="Pfam" id="PF00186">
    <property type="entry name" value="DHFR_1"/>
    <property type="match status" value="1"/>
</dbReference>
<proteinExistence type="inferred from homology"/>
<evidence type="ECO:0000313" key="11">
    <source>
        <dbReference type="Proteomes" id="UP000809081"/>
    </source>
</evidence>